<dbReference type="InterPro" id="IPR013783">
    <property type="entry name" value="Ig-like_fold"/>
</dbReference>
<dbReference type="InterPro" id="IPR005181">
    <property type="entry name" value="SASA"/>
</dbReference>
<dbReference type="InterPro" id="IPR036514">
    <property type="entry name" value="SGNH_hydro_sf"/>
</dbReference>
<dbReference type="STRING" id="583355.Caka_1006"/>
<dbReference type="GO" id="GO:0001681">
    <property type="term" value="F:sialate O-acetylesterase activity"/>
    <property type="evidence" value="ECO:0007669"/>
    <property type="project" value="UniProtKB-EC"/>
</dbReference>
<feature type="domain" description="Sialate O-acetylesterase" evidence="3">
    <location>
        <begin position="102"/>
        <end position="346"/>
    </location>
</feature>
<dbReference type="Gene3D" id="2.60.40.10">
    <property type="entry name" value="Immunoglobulins"/>
    <property type="match status" value="1"/>
</dbReference>
<evidence type="ECO:0000313" key="4">
    <source>
        <dbReference type="EMBL" id="ADE54028.1"/>
    </source>
</evidence>
<gene>
    <name evidence="4" type="ordered locus">Caka_1006</name>
</gene>
<reference evidence="4 5" key="1">
    <citation type="journal article" date="2010" name="Stand. Genomic Sci.">
        <title>Complete genome sequence of Coraliomargarita akajimensis type strain (04OKA010-24).</title>
        <authorList>
            <person name="Mavromatis K."/>
            <person name="Abt B."/>
            <person name="Brambilla E."/>
            <person name="Lapidus A."/>
            <person name="Copeland A."/>
            <person name="Deshpande S."/>
            <person name="Nolan M."/>
            <person name="Lucas S."/>
            <person name="Tice H."/>
            <person name="Cheng J.F."/>
            <person name="Han C."/>
            <person name="Detter J.C."/>
            <person name="Woyke T."/>
            <person name="Goodwin L."/>
            <person name="Pitluck S."/>
            <person name="Held B."/>
            <person name="Brettin T."/>
            <person name="Tapia R."/>
            <person name="Ivanova N."/>
            <person name="Mikhailova N."/>
            <person name="Pati A."/>
            <person name="Liolios K."/>
            <person name="Chen A."/>
            <person name="Palaniappan K."/>
            <person name="Land M."/>
            <person name="Hauser L."/>
            <person name="Chang Y.J."/>
            <person name="Jeffries C.D."/>
            <person name="Rohde M."/>
            <person name="Goker M."/>
            <person name="Bristow J."/>
            <person name="Eisen J.A."/>
            <person name="Markowitz V."/>
            <person name="Hugenholtz P."/>
            <person name="Klenk H.P."/>
            <person name="Kyrpides N.C."/>
        </authorList>
    </citation>
    <scope>NUCLEOTIDE SEQUENCE [LARGE SCALE GENOMIC DNA]</scope>
    <source>
        <strain evidence="5">DSM 45221 / IAM 15411 / JCM 23193 / KCTC 12865</strain>
    </source>
</reference>
<dbReference type="eggNOG" id="COG1649">
    <property type="taxonomic scope" value="Bacteria"/>
</dbReference>
<proteinExistence type="predicted"/>
<dbReference type="GO" id="GO:0005975">
    <property type="term" value="P:carbohydrate metabolic process"/>
    <property type="evidence" value="ECO:0007669"/>
    <property type="project" value="TreeGrafter"/>
</dbReference>
<evidence type="ECO:0000313" key="5">
    <source>
        <dbReference type="Proteomes" id="UP000000925"/>
    </source>
</evidence>
<dbReference type="SUPFAM" id="SSF52266">
    <property type="entry name" value="SGNH hydrolase"/>
    <property type="match status" value="1"/>
</dbReference>
<feature type="signal peptide" evidence="2">
    <location>
        <begin position="1"/>
        <end position="18"/>
    </location>
</feature>
<keyword evidence="5" id="KW-1185">Reference proteome</keyword>
<name>D5ER35_CORAD</name>
<dbReference type="HOGENOM" id="CLU_015150_0_0_0"/>
<sequence length="461" mass="50564">MRLLPIPLLFAAFTAVHAETKLASIFTESMVLQQQDQALIWGTDEPGQPIKVTGSWGEDAHATTDDHGKWRLRIATPAAGGPYTLTTEGSSTVAFKDVLIGEVWLCSGQSNMQMALKGYPNEPIIGSQETILHSAKDTIRVFGVHLKDSQTPLDSVNGHWFASNPHNTPNFSATAYFFAKQLQASLDVPIGLIVTSWGGSSAEAWTDAPTLEALGTELEPLQKLNTQQRPSVLYNAMIHPLIGYTIKGAIWYQGESNVSRADKYRELITAMVTAWREQWDQGDFPFYYVQIAPFHYGNLNSAYLRESQLQTMQTLPNSGMAVTLDIGDQYCIHPSEKKTVGDRLANWALGKTYEIPNIETTGPLYESHQLIDGGKVSLQFSNAPMGVSSFGKALTGFAVAGEDRIYHPAQASIGRSVGQVIVWSDQVTNPVAVRYAFENLPEASLFSVSGLPASSFRTDNW</sequence>
<evidence type="ECO:0000256" key="2">
    <source>
        <dbReference type="SAM" id="SignalP"/>
    </source>
</evidence>
<organism evidence="4 5">
    <name type="scientific">Coraliomargarita akajimensis (strain DSM 45221 / IAM 15411 / JCM 23193 / KCTC 12865 / 04OKA010-24)</name>
    <dbReference type="NCBI Taxonomy" id="583355"/>
    <lineage>
        <taxon>Bacteria</taxon>
        <taxon>Pseudomonadati</taxon>
        <taxon>Verrucomicrobiota</taxon>
        <taxon>Opitutia</taxon>
        <taxon>Puniceicoccales</taxon>
        <taxon>Coraliomargaritaceae</taxon>
        <taxon>Coraliomargarita</taxon>
    </lineage>
</organism>
<dbReference type="PANTHER" id="PTHR22901">
    <property type="entry name" value="SIALATE O-ACETYLESTERASE"/>
    <property type="match status" value="1"/>
</dbReference>
<keyword evidence="1 4" id="KW-0378">Hydrolase</keyword>
<dbReference type="EMBL" id="CP001998">
    <property type="protein sequence ID" value="ADE54028.1"/>
    <property type="molecule type" value="Genomic_DNA"/>
</dbReference>
<protein>
    <submittedName>
        <fullName evidence="4">Sialate O-acetylesterase</fullName>
        <ecNumber evidence="4">3.1.1.53</ecNumber>
    </submittedName>
</protein>
<dbReference type="EC" id="3.1.1.53" evidence="4"/>
<evidence type="ECO:0000256" key="1">
    <source>
        <dbReference type="ARBA" id="ARBA00022801"/>
    </source>
</evidence>
<accession>D5ER35</accession>
<dbReference type="PANTHER" id="PTHR22901:SF0">
    <property type="entry name" value="SIALATE O-ACETYLESTERASE"/>
    <property type="match status" value="1"/>
</dbReference>
<evidence type="ECO:0000259" key="3">
    <source>
        <dbReference type="Pfam" id="PF03629"/>
    </source>
</evidence>
<dbReference type="KEGG" id="caa:Caka_1006"/>
<dbReference type="OrthoDB" id="183320at2"/>
<keyword evidence="2" id="KW-0732">Signal</keyword>
<feature type="chain" id="PRO_5003071690" evidence="2">
    <location>
        <begin position="19"/>
        <end position="461"/>
    </location>
</feature>
<dbReference type="Gene3D" id="3.40.50.1110">
    <property type="entry name" value="SGNH hydrolase"/>
    <property type="match status" value="1"/>
</dbReference>
<dbReference type="Proteomes" id="UP000000925">
    <property type="component" value="Chromosome"/>
</dbReference>
<dbReference type="AlphaFoldDB" id="D5ER35"/>
<dbReference type="RefSeq" id="WP_013042750.1">
    <property type="nucleotide sequence ID" value="NC_014008.1"/>
</dbReference>
<dbReference type="Pfam" id="PF03629">
    <property type="entry name" value="SASA"/>
    <property type="match status" value="1"/>
</dbReference>
<dbReference type="InterPro" id="IPR039329">
    <property type="entry name" value="SIAE"/>
</dbReference>